<comment type="subcellular location">
    <subcellularLocation>
        <location evidence="1">Endoplasmic reticulum membrane</location>
        <topology evidence="1">Single-pass type I membrane protein</topology>
    </subcellularLocation>
</comment>
<keyword evidence="7 9" id="KW-1133">Transmembrane helix</keyword>
<keyword evidence="5 10" id="KW-0732">Signal</keyword>
<dbReference type="Proteomes" id="UP000887116">
    <property type="component" value="Unassembled WGS sequence"/>
</dbReference>
<dbReference type="AlphaFoldDB" id="A0A8X6GFY7"/>
<evidence type="ECO:0000256" key="9">
    <source>
        <dbReference type="SAM" id="Phobius"/>
    </source>
</evidence>
<evidence type="ECO:0000313" key="11">
    <source>
        <dbReference type="EMBL" id="GFR02354.1"/>
    </source>
</evidence>
<feature type="transmembrane region" description="Helical" evidence="9">
    <location>
        <begin position="216"/>
        <end position="234"/>
    </location>
</feature>
<dbReference type="GO" id="GO:0072546">
    <property type="term" value="C:EMC complex"/>
    <property type="evidence" value="ECO:0007669"/>
    <property type="project" value="TreeGrafter"/>
</dbReference>
<comment type="caution">
    <text evidence="11">The sequence shown here is derived from an EMBL/GenBank/DDBJ whole genome shotgun (WGS) entry which is preliminary data.</text>
</comment>
<accession>A0A8X6GFY7</accession>
<protein>
    <recommendedName>
        <fullName evidence="3">ER membrane protein complex subunit 10</fullName>
    </recommendedName>
</protein>
<evidence type="ECO:0000256" key="6">
    <source>
        <dbReference type="ARBA" id="ARBA00022824"/>
    </source>
</evidence>
<reference evidence="11" key="1">
    <citation type="submission" date="2020-07" db="EMBL/GenBank/DDBJ databases">
        <title>Multicomponent nature underlies the extraordinary mechanical properties of spider dragline silk.</title>
        <authorList>
            <person name="Kono N."/>
            <person name="Nakamura H."/>
            <person name="Mori M."/>
            <person name="Yoshida Y."/>
            <person name="Ohtoshi R."/>
            <person name="Malay A.D."/>
            <person name="Moran D.A.P."/>
            <person name="Tomita M."/>
            <person name="Numata K."/>
            <person name="Arakawa K."/>
        </authorList>
    </citation>
    <scope>NUCLEOTIDE SEQUENCE</scope>
</reference>
<dbReference type="PANTHER" id="PTHR21397">
    <property type="entry name" value="CHROMATIN COMPLEXES SUBUNIT BAP18-RELATED"/>
    <property type="match status" value="1"/>
</dbReference>
<dbReference type="EMBL" id="BMAO01035256">
    <property type="protein sequence ID" value="GFR02354.1"/>
    <property type="molecule type" value="Genomic_DNA"/>
</dbReference>
<evidence type="ECO:0000256" key="2">
    <source>
        <dbReference type="ARBA" id="ARBA00007695"/>
    </source>
</evidence>
<keyword evidence="4 9" id="KW-0812">Transmembrane</keyword>
<feature type="signal peptide" evidence="10">
    <location>
        <begin position="1"/>
        <end position="23"/>
    </location>
</feature>
<evidence type="ECO:0000256" key="1">
    <source>
        <dbReference type="ARBA" id="ARBA00004115"/>
    </source>
</evidence>
<feature type="chain" id="PRO_5036445770" description="ER membrane protein complex subunit 10" evidence="10">
    <location>
        <begin position="24"/>
        <end position="242"/>
    </location>
</feature>
<organism evidence="11 12">
    <name type="scientific">Trichonephila clavata</name>
    <name type="common">Joro spider</name>
    <name type="synonym">Nephila clavata</name>
    <dbReference type="NCBI Taxonomy" id="2740835"/>
    <lineage>
        <taxon>Eukaryota</taxon>
        <taxon>Metazoa</taxon>
        <taxon>Ecdysozoa</taxon>
        <taxon>Arthropoda</taxon>
        <taxon>Chelicerata</taxon>
        <taxon>Arachnida</taxon>
        <taxon>Araneae</taxon>
        <taxon>Araneomorphae</taxon>
        <taxon>Entelegynae</taxon>
        <taxon>Araneoidea</taxon>
        <taxon>Nephilidae</taxon>
        <taxon>Trichonephila</taxon>
    </lineage>
</organism>
<evidence type="ECO:0000256" key="10">
    <source>
        <dbReference type="SAM" id="SignalP"/>
    </source>
</evidence>
<dbReference type="OrthoDB" id="1894652at2759"/>
<dbReference type="CDD" id="cd22209">
    <property type="entry name" value="EMC10"/>
    <property type="match status" value="1"/>
</dbReference>
<evidence type="ECO:0000256" key="4">
    <source>
        <dbReference type="ARBA" id="ARBA00022692"/>
    </source>
</evidence>
<keyword evidence="6" id="KW-0256">Endoplasmic reticulum</keyword>
<comment type="similarity">
    <text evidence="2">Belongs to the EMC10 family.</text>
</comment>
<dbReference type="PANTHER" id="PTHR21397:SF4">
    <property type="entry name" value="ER MEMBRANE PROTEIN COMPLEX SUBUNIT 10"/>
    <property type="match status" value="1"/>
</dbReference>
<evidence type="ECO:0000256" key="8">
    <source>
        <dbReference type="ARBA" id="ARBA00023136"/>
    </source>
</evidence>
<proteinExistence type="inferred from homology"/>
<keyword evidence="8 9" id="KW-0472">Membrane</keyword>
<sequence length="242" mass="27247">MMNIYLWDKICLIFLCIIKVTFCDDELDGHTSYYVYHSLEPSGLLSSPIYELRGIITYFSNRNEAIYTEDNPLSSIQIEKLKKLAETGDIYRLKVSSKLIKQSPEIDTTANREKDSVFSFTIACAIYQWGLSDVLTLTLDQSGLPVGVSISPLQPFCTENNEPDTKVLHFNTSVNIVTLVNAPAPDTLTYIQRLEQEKAEKARGEQGDNRSFLAKYWMYIVPFVIFVFISGASSPEGQAGGR</sequence>
<evidence type="ECO:0000256" key="7">
    <source>
        <dbReference type="ARBA" id="ARBA00022989"/>
    </source>
</evidence>
<keyword evidence="12" id="KW-1185">Reference proteome</keyword>
<gene>
    <name evidence="11" type="primary">emc10</name>
    <name evidence="11" type="ORF">TNCT_708351</name>
</gene>
<evidence type="ECO:0000313" key="12">
    <source>
        <dbReference type="Proteomes" id="UP000887116"/>
    </source>
</evidence>
<name>A0A8X6GFY7_TRICU</name>
<evidence type="ECO:0000256" key="3">
    <source>
        <dbReference type="ARBA" id="ARBA00020105"/>
    </source>
</evidence>
<evidence type="ECO:0000256" key="5">
    <source>
        <dbReference type="ARBA" id="ARBA00022729"/>
    </source>
</evidence>
<dbReference type="Pfam" id="PF21203">
    <property type="entry name" value="ECM10"/>
    <property type="match status" value="1"/>
</dbReference>